<evidence type="ECO:0000256" key="1">
    <source>
        <dbReference type="ARBA" id="ARBA00001947"/>
    </source>
</evidence>
<dbReference type="GO" id="GO:0046103">
    <property type="term" value="P:inosine biosynthetic process"/>
    <property type="evidence" value="ECO:0007669"/>
    <property type="project" value="TreeGrafter"/>
</dbReference>
<evidence type="ECO:0000256" key="5">
    <source>
        <dbReference type="ARBA" id="ARBA00022833"/>
    </source>
</evidence>
<evidence type="ECO:0000259" key="8">
    <source>
        <dbReference type="Pfam" id="PF00962"/>
    </source>
</evidence>
<evidence type="ECO:0000256" key="4">
    <source>
        <dbReference type="ARBA" id="ARBA00022801"/>
    </source>
</evidence>
<accession>C1BRD4</accession>
<evidence type="ECO:0000256" key="2">
    <source>
        <dbReference type="ARBA" id="ARBA00006676"/>
    </source>
</evidence>
<gene>
    <name evidence="9" type="primary">ADAL</name>
</gene>
<keyword evidence="5" id="KW-0862">Zinc</keyword>
<proteinExistence type="evidence at transcript level"/>
<evidence type="ECO:0000313" key="9">
    <source>
        <dbReference type="EMBL" id="ACO11587.1"/>
    </source>
</evidence>
<name>C1BRD4_CALRO</name>
<keyword evidence="4" id="KW-0378">Hydrolase</keyword>
<dbReference type="InterPro" id="IPR001365">
    <property type="entry name" value="A_deaminase_dom"/>
</dbReference>
<evidence type="ECO:0000256" key="3">
    <source>
        <dbReference type="ARBA" id="ARBA00022723"/>
    </source>
</evidence>
<dbReference type="InterPro" id="IPR032466">
    <property type="entry name" value="Metal_Hydrolase"/>
</dbReference>
<keyword evidence="3" id="KW-0479">Metal-binding</keyword>
<dbReference type="Pfam" id="PF00962">
    <property type="entry name" value="A_deaminase"/>
    <property type="match status" value="1"/>
</dbReference>
<dbReference type="GO" id="GO:0004000">
    <property type="term" value="F:adenosine deaminase activity"/>
    <property type="evidence" value="ECO:0007669"/>
    <property type="project" value="TreeGrafter"/>
</dbReference>
<comment type="similarity">
    <text evidence="2">Belongs to the metallo-dependent hydrolases superfamily. Adenosine and AMP deaminases family.</text>
</comment>
<dbReference type="EMBL" id="BT077163">
    <property type="protein sequence ID" value="ACO11587.1"/>
    <property type="molecule type" value="mRNA"/>
</dbReference>
<organism evidence="9">
    <name type="scientific">Caligus rogercresseyi</name>
    <name type="common">Sea louse</name>
    <dbReference type="NCBI Taxonomy" id="217165"/>
    <lineage>
        <taxon>Eukaryota</taxon>
        <taxon>Metazoa</taxon>
        <taxon>Ecdysozoa</taxon>
        <taxon>Arthropoda</taxon>
        <taxon>Crustacea</taxon>
        <taxon>Multicrustacea</taxon>
        <taxon>Hexanauplia</taxon>
        <taxon>Copepoda</taxon>
        <taxon>Siphonostomatoida</taxon>
        <taxon>Caligidae</taxon>
        <taxon>Caligus</taxon>
    </lineage>
</organism>
<dbReference type="GO" id="GO:0009117">
    <property type="term" value="P:nucleotide metabolic process"/>
    <property type="evidence" value="ECO:0007669"/>
    <property type="project" value="UniProtKB-KW"/>
</dbReference>
<dbReference type="Gene3D" id="3.20.20.140">
    <property type="entry name" value="Metal-dependent hydrolases"/>
    <property type="match status" value="1"/>
</dbReference>
<dbReference type="InterPro" id="IPR006330">
    <property type="entry name" value="Ado/ade_deaminase"/>
</dbReference>
<dbReference type="SUPFAM" id="SSF51556">
    <property type="entry name" value="Metallo-dependent hydrolases"/>
    <property type="match status" value="1"/>
</dbReference>
<feature type="domain" description="Adenosine deaminase" evidence="8">
    <location>
        <begin position="27"/>
        <end position="306"/>
    </location>
</feature>
<dbReference type="PANTHER" id="PTHR11409:SF42">
    <property type="entry name" value="ADENOSINE DEAMINASE-LIKE PROTEIN"/>
    <property type="match status" value="1"/>
</dbReference>
<protein>
    <submittedName>
        <fullName evidence="9">Adenosine deaminase-like protein</fullName>
    </submittedName>
</protein>
<dbReference type="GO" id="GO:0046872">
    <property type="term" value="F:metal ion binding"/>
    <property type="evidence" value="ECO:0007669"/>
    <property type="project" value="UniProtKB-KW"/>
</dbReference>
<sequence>MDFLQSLPKIELHAHLSGSVAISFLVELQDTSLSRKDFDDLYDYFPEVQSLLSSKKRLAEALRIVLEDFRQDGVVYLELRSSPRVGKDYSKEEYIRIIAQILQDEARDLPLIAKLLISIDRSKSIQDAKENLDLFIRLSEEFPDTIVGLEVSGNPKKGDMKGILALIEEHRRVKHFRVSIHCGEEPHLSEIKDILAFKPDRIGHGVHVNPSDAPHIPWEVCLTSNIMSGSVPSYEEHVLKSLIQMGIPFSLCTDDSGLFRTNLSQEYEHMRTKVMPSASNAEIFKMSMRPIDFTFCDEALRGKLKDFFKGWEIDNGDKYKLIG</sequence>
<evidence type="ECO:0000256" key="6">
    <source>
        <dbReference type="ARBA" id="ARBA00023080"/>
    </source>
</evidence>
<evidence type="ECO:0000256" key="7">
    <source>
        <dbReference type="ARBA" id="ARBA00048787"/>
    </source>
</evidence>
<comment type="cofactor">
    <cofactor evidence="1">
        <name>Zn(2+)</name>
        <dbReference type="ChEBI" id="CHEBI:29105"/>
    </cofactor>
</comment>
<reference evidence="9" key="1">
    <citation type="submission" date="2009-03" db="EMBL/GenBank/DDBJ databases">
        <title>Caligus rogercresseyi ESTs and full-length cDNAs.</title>
        <authorList>
            <person name="Yasuike M."/>
            <person name="von Schalburg K."/>
            <person name="Cooper G."/>
            <person name="Leong J."/>
            <person name="Jones S.R.M."/>
            <person name="Koop B.F."/>
        </authorList>
    </citation>
    <scope>NUCLEOTIDE SEQUENCE</scope>
    <source>
        <tissue evidence="9">Whole tissue</tissue>
    </source>
</reference>
<dbReference type="PANTHER" id="PTHR11409">
    <property type="entry name" value="ADENOSINE DEAMINASE"/>
    <property type="match status" value="1"/>
</dbReference>
<dbReference type="AlphaFoldDB" id="C1BRD4"/>
<dbReference type="GO" id="GO:0006154">
    <property type="term" value="P:adenosine catabolic process"/>
    <property type="evidence" value="ECO:0007669"/>
    <property type="project" value="TreeGrafter"/>
</dbReference>
<keyword evidence="6" id="KW-0546">Nucleotide metabolism</keyword>
<comment type="catalytic activity">
    <reaction evidence="7">
        <text>N(6)-methyl-AMP + H2O + H(+) = IMP + methylamine</text>
        <dbReference type="Rhea" id="RHEA:16001"/>
        <dbReference type="ChEBI" id="CHEBI:15377"/>
        <dbReference type="ChEBI" id="CHEBI:15378"/>
        <dbReference type="ChEBI" id="CHEBI:58053"/>
        <dbReference type="ChEBI" id="CHEBI:59338"/>
        <dbReference type="ChEBI" id="CHEBI:144842"/>
    </reaction>
    <physiologicalReaction direction="left-to-right" evidence="7">
        <dbReference type="Rhea" id="RHEA:16002"/>
    </physiologicalReaction>
</comment>